<protein>
    <submittedName>
        <fullName evidence="2">Type II toxin-antitoxin system prevent-host-death family antitoxin</fullName>
    </submittedName>
</protein>
<name>A0ABZ1BTG3_9FIRM</name>
<reference evidence="3" key="1">
    <citation type="submission" date="2023-12" db="EMBL/GenBank/DDBJ databases">
        <title>Novel isolates from deep terrestrial aquifers shed light on the physiology and ecology of the class Limnochordia.</title>
        <authorList>
            <person name="Karnachuk O.V."/>
            <person name="Lukina A.P."/>
            <person name="Avakyan M.R."/>
            <person name="Kadnikov V."/>
            <person name="Begmatov S."/>
            <person name="Beletsky A.V."/>
            <person name="Mardanov A.V."/>
            <person name="Ravin N.V."/>
        </authorList>
    </citation>
    <scope>NUCLEOTIDE SEQUENCE [LARGE SCALE GENOMIC DNA]</scope>
    <source>
        <strain evidence="3">LN</strain>
    </source>
</reference>
<dbReference type="Gene3D" id="3.40.1620.10">
    <property type="entry name" value="YefM-like domain"/>
    <property type="match status" value="1"/>
</dbReference>
<dbReference type="RefSeq" id="WP_324670266.1">
    <property type="nucleotide sequence ID" value="NZ_CP141614.1"/>
</dbReference>
<evidence type="ECO:0000313" key="2">
    <source>
        <dbReference type="EMBL" id="WRP15858.1"/>
    </source>
</evidence>
<keyword evidence="3" id="KW-1185">Reference proteome</keyword>
<dbReference type="Proteomes" id="UP001333102">
    <property type="component" value="Chromosome"/>
</dbReference>
<dbReference type="NCBIfam" id="TIGR01552">
    <property type="entry name" value="phd_fam"/>
    <property type="match status" value="1"/>
</dbReference>
<evidence type="ECO:0000256" key="1">
    <source>
        <dbReference type="ARBA" id="ARBA00009981"/>
    </source>
</evidence>
<accession>A0ABZ1BTG3</accession>
<proteinExistence type="inferred from homology"/>
<sequence length="87" mass="9634">MERVGIRQFRDQLTAYLRRVRAGESLLIVDRDTPIAHLTPAMPELRAVSNLVVEGLAEWGGGKPRGAAQPPKVHGEPISDLLVEVRR</sequence>
<organism evidence="2 3">
    <name type="scientific">Geochorda subterranea</name>
    <dbReference type="NCBI Taxonomy" id="3109564"/>
    <lineage>
        <taxon>Bacteria</taxon>
        <taxon>Bacillati</taxon>
        <taxon>Bacillota</taxon>
        <taxon>Limnochordia</taxon>
        <taxon>Limnochordales</taxon>
        <taxon>Geochordaceae</taxon>
        <taxon>Geochorda</taxon>
    </lineage>
</organism>
<dbReference type="InterPro" id="IPR036165">
    <property type="entry name" value="YefM-like_sf"/>
</dbReference>
<evidence type="ECO:0000313" key="3">
    <source>
        <dbReference type="Proteomes" id="UP001333102"/>
    </source>
</evidence>
<dbReference type="SUPFAM" id="SSF143120">
    <property type="entry name" value="YefM-like"/>
    <property type="match status" value="1"/>
</dbReference>
<comment type="similarity">
    <text evidence="1">Belongs to the phD/YefM antitoxin family.</text>
</comment>
<gene>
    <name evidence="2" type="ORF">VLY81_06825</name>
</gene>
<dbReference type="EMBL" id="CP141614">
    <property type="protein sequence ID" value="WRP15858.1"/>
    <property type="molecule type" value="Genomic_DNA"/>
</dbReference>